<protein>
    <submittedName>
        <fullName evidence="2">Uncharacterized protein</fullName>
    </submittedName>
</protein>
<organism evidence="2 6">
    <name type="scientific">Phytophthora fragariae</name>
    <dbReference type="NCBI Taxonomy" id="53985"/>
    <lineage>
        <taxon>Eukaryota</taxon>
        <taxon>Sar</taxon>
        <taxon>Stramenopiles</taxon>
        <taxon>Oomycota</taxon>
        <taxon>Peronosporomycetes</taxon>
        <taxon>Peronosporales</taxon>
        <taxon>Peronosporaceae</taxon>
        <taxon>Phytophthora</taxon>
    </lineage>
</organism>
<dbReference type="EMBL" id="QXFY01001464">
    <property type="protein sequence ID" value="KAE9317120.1"/>
    <property type="molecule type" value="Genomic_DNA"/>
</dbReference>
<reference evidence="5 6" key="1">
    <citation type="submission" date="2018-08" db="EMBL/GenBank/DDBJ databases">
        <title>Genomic investigation of the strawberry pathogen Phytophthora fragariae indicates pathogenicity is determined by transcriptional variation in three key races.</title>
        <authorList>
            <person name="Adams T.M."/>
            <person name="Armitage A.D."/>
            <person name="Sobczyk M.K."/>
            <person name="Bates H.J."/>
            <person name="Dunwell J.M."/>
            <person name="Nellist C.F."/>
            <person name="Harrison R.J."/>
        </authorList>
    </citation>
    <scope>NUCLEOTIDE SEQUENCE [LARGE SCALE GENOMIC DNA]</scope>
    <source>
        <strain evidence="3 5">NOV-27</strain>
        <strain evidence="2 6">NOV-71</strain>
        <strain evidence="4 8">NOV-77</strain>
        <strain evidence="1 7">SCRP245</strain>
    </source>
</reference>
<dbReference type="EMBL" id="QXFZ01001138">
    <property type="protein sequence ID" value="KAE9096160.1"/>
    <property type="molecule type" value="Genomic_DNA"/>
</dbReference>
<dbReference type="EMBL" id="QXFW01001182">
    <property type="protein sequence ID" value="KAE8995064.1"/>
    <property type="molecule type" value="Genomic_DNA"/>
</dbReference>
<sequence>MPEELREPEKTEHRQQQTLLELAGQVARGLRQTPVRNPVRHVNVVSQGGIDVPQALTGEKKRPDGLPGTSFCVVSNVEEGPLVIRPELGFADQRTA</sequence>
<evidence type="ECO:0000313" key="1">
    <source>
        <dbReference type="EMBL" id="KAE8995064.1"/>
    </source>
</evidence>
<comment type="caution">
    <text evidence="2">The sequence shown here is derived from an EMBL/GenBank/DDBJ whole genome shotgun (WGS) entry which is preliminary data.</text>
</comment>
<dbReference type="OrthoDB" id="10295034at2759"/>
<proteinExistence type="predicted"/>
<evidence type="ECO:0000313" key="3">
    <source>
        <dbReference type="EMBL" id="KAE9196425.1"/>
    </source>
</evidence>
<evidence type="ECO:0000313" key="2">
    <source>
        <dbReference type="EMBL" id="KAE9096160.1"/>
    </source>
</evidence>
<evidence type="ECO:0000313" key="8">
    <source>
        <dbReference type="Proteomes" id="UP000486351"/>
    </source>
</evidence>
<dbReference type="AlphaFoldDB" id="A0A6A3RFE8"/>
<dbReference type="EMBL" id="QXGB01001131">
    <property type="protein sequence ID" value="KAE9196425.1"/>
    <property type="molecule type" value="Genomic_DNA"/>
</dbReference>
<dbReference type="Proteomes" id="UP000486351">
    <property type="component" value="Unassembled WGS sequence"/>
</dbReference>
<dbReference type="Proteomes" id="UP000433483">
    <property type="component" value="Unassembled WGS sequence"/>
</dbReference>
<dbReference type="Proteomes" id="UP000441208">
    <property type="component" value="Unassembled WGS sequence"/>
</dbReference>
<name>A0A6A3RFE8_9STRA</name>
<keyword evidence="5" id="KW-1185">Reference proteome</keyword>
<evidence type="ECO:0000313" key="4">
    <source>
        <dbReference type="EMBL" id="KAE9317120.1"/>
    </source>
</evidence>
<evidence type="ECO:0000313" key="5">
    <source>
        <dbReference type="Proteomes" id="UP000433483"/>
    </source>
</evidence>
<evidence type="ECO:0000313" key="7">
    <source>
        <dbReference type="Proteomes" id="UP000460718"/>
    </source>
</evidence>
<evidence type="ECO:0000313" key="6">
    <source>
        <dbReference type="Proteomes" id="UP000441208"/>
    </source>
</evidence>
<accession>A0A6A3RFE8</accession>
<gene>
    <name evidence="3" type="ORF">PF005_g16887</name>
    <name evidence="2" type="ORF">PF007_g17110</name>
    <name evidence="4" type="ORF">PF008_g18834</name>
    <name evidence="1" type="ORF">PF011_g16492</name>
</gene>
<dbReference type="Proteomes" id="UP000460718">
    <property type="component" value="Unassembled WGS sequence"/>
</dbReference>